<evidence type="ECO:0000313" key="3">
    <source>
        <dbReference type="Proteomes" id="UP000811619"/>
    </source>
</evidence>
<proteinExistence type="predicted"/>
<dbReference type="Proteomes" id="UP000811619">
    <property type="component" value="Unassembled WGS sequence"/>
</dbReference>
<feature type="region of interest" description="Disordered" evidence="1">
    <location>
        <begin position="175"/>
        <end position="208"/>
    </location>
</feature>
<organism evidence="2 3">
    <name type="scientific">Claviceps africana</name>
    <dbReference type="NCBI Taxonomy" id="83212"/>
    <lineage>
        <taxon>Eukaryota</taxon>
        <taxon>Fungi</taxon>
        <taxon>Dikarya</taxon>
        <taxon>Ascomycota</taxon>
        <taxon>Pezizomycotina</taxon>
        <taxon>Sordariomycetes</taxon>
        <taxon>Hypocreomycetidae</taxon>
        <taxon>Hypocreales</taxon>
        <taxon>Clavicipitaceae</taxon>
        <taxon>Claviceps</taxon>
    </lineage>
</organism>
<feature type="compositionally biased region" description="Basic and acidic residues" evidence="1">
    <location>
        <begin position="175"/>
        <end position="193"/>
    </location>
</feature>
<gene>
    <name evidence="2" type="ORF">E4U42_005584</name>
</gene>
<dbReference type="AlphaFoldDB" id="A0A8K0NFG5"/>
<keyword evidence="3" id="KW-1185">Reference proteome</keyword>
<protein>
    <submittedName>
        <fullName evidence="2">Uncharacterized protein</fullName>
    </submittedName>
</protein>
<sequence>MTPPRQRLLSRYRDAAQTLATSPTRHAHGDLLDGEAPALHDLLTRQALSLVRLHDAVADVDADARDAKPSADTALVQGRLEDLASVTTSKLYAYRYDRVPYHWRQMHADTLILRTFLTALHDGLGPTGADPWLSPVTLDRIVEDLDRVLITAGDAGVLGRDWIERTLALLEHLDRRARQPRDTPDKHDDDASRPRKQRTTRPPDTWPR</sequence>
<reference evidence="2" key="1">
    <citation type="journal article" date="2020" name="bioRxiv">
        <title>Whole genome comparisons of ergot fungi reveals the divergence and evolution of species within the genus Claviceps are the result of varying mechanisms driving genome evolution and host range expansion.</title>
        <authorList>
            <person name="Wyka S.A."/>
            <person name="Mondo S.J."/>
            <person name="Liu M."/>
            <person name="Dettman J."/>
            <person name="Nalam V."/>
            <person name="Broders K.D."/>
        </authorList>
    </citation>
    <scope>NUCLEOTIDE SEQUENCE</scope>
    <source>
        <strain evidence="2">CCC 489</strain>
    </source>
</reference>
<evidence type="ECO:0000256" key="1">
    <source>
        <dbReference type="SAM" id="MobiDB-lite"/>
    </source>
</evidence>
<dbReference type="EMBL" id="SRPY01000532">
    <property type="protein sequence ID" value="KAG5922135.1"/>
    <property type="molecule type" value="Genomic_DNA"/>
</dbReference>
<comment type="caution">
    <text evidence="2">The sequence shown here is derived from an EMBL/GenBank/DDBJ whole genome shotgun (WGS) entry which is preliminary data.</text>
</comment>
<feature type="non-terminal residue" evidence="2">
    <location>
        <position position="208"/>
    </location>
</feature>
<evidence type="ECO:0000313" key="2">
    <source>
        <dbReference type="EMBL" id="KAG5922135.1"/>
    </source>
</evidence>
<accession>A0A8K0NFG5</accession>
<name>A0A8K0NFG5_9HYPO</name>